<dbReference type="RefSeq" id="WP_259496433.1">
    <property type="nucleotide sequence ID" value="NZ_JARBWL010000001.1"/>
</dbReference>
<dbReference type="EMBL" id="JARBWL010000001">
    <property type="protein sequence ID" value="MDI2591851.1"/>
    <property type="molecule type" value="Genomic_DNA"/>
</dbReference>
<name>A0ABT6QLU0_9PSED</name>
<keyword evidence="3" id="KW-1185">Reference proteome</keyword>
<feature type="domain" description="Cupin type-2" evidence="1">
    <location>
        <begin position="72"/>
        <end position="137"/>
    </location>
</feature>
<dbReference type="SUPFAM" id="SSF51182">
    <property type="entry name" value="RmlC-like cupins"/>
    <property type="match status" value="1"/>
</dbReference>
<gene>
    <name evidence="2" type="ORF">POF45_10470</name>
</gene>
<protein>
    <submittedName>
        <fullName evidence="2">Cupin domain-containing protein</fullName>
    </submittedName>
</protein>
<dbReference type="Pfam" id="PF07883">
    <property type="entry name" value="Cupin_2"/>
    <property type="match status" value="1"/>
</dbReference>
<evidence type="ECO:0000313" key="2">
    <source>
        <dbReference type="EMBL" id="MDI2591851.1"/>
    </source>
</evidence>
<sequence length="161" mass="17390">MDNVKGAFFSYKDFRQSLHHRPLSPRVWTGTALTQLRQSLASSELDIVALAHDDSLQGCEVTPGMGMAMQWLKPGTTLNGHSHAWWHLFVIQAGAGTLVLGDAEPVSVSPGDVLLVPAWTTHGFVNTSSTEPLAMLAMSNMPQMSQLSSFADSQGLITGQR</sequence>
<dbReference type="InterPro" id="IPR013096">
    <property type="entry name" value="Cupin_2"/>
</dbReference>
<dbReference type="Gene3D" id="2.60.120.10">
    <property type="entry name" value="Jelly Rolls"/>
    <property type="match status" value="1"/>
</dbReference>
<reference evidence="2 3" key="1">
    <citation type="submission" date="2023-02" db="EMBL/GenBank/DDBJ databases">
        <title>Pseudomonas chrutzelriedensis sp. nov., a potently antifungal strain isolated from moss.</title>
        <authorList>
            <person name="Schnyder A."/>
            <person name="Kalawong R."/>
            <person name="Eberl L."/>
            <person name="Agnoli K."/>
        </authorList>
    </citation>
    <scope>NUCLEOTIDE SEQUENCE [LARGE SCALE GENOMIC DNA]</scope>
    <source>
        <strain evidence="2 3">681</strain>
    </source>
</reference>
<evidence type="ECO:0000259" key="1">
    <source>
        <dbReference type="Pfam" id="PF07883"/>
    </source>
</evidence>
<comment type="caution">
    <text evidence="2">The sequence shown here is derived from an EMBL/GenBank/DDBJ whole genome shotgun (WGS) entry which is preliminary data.</text>
</comment>
<evidence type="ECO:0000313" key="3">
    <source>
        <dbReference type="Proteomes" id="UP001159100"/>
    </source>
</evidence>
<dbReference type="Proteomes" id="UP001159100">
    <property type="component" value="Unassembled WGS sequence"/>
</dbReference>
<organism evidence="2 3">
    <name type="scientific">Pseudomonas fungipugnans</name>
    <dbReference type="NCBI Taxonomy" id="3024217"/>
    <lineage>
        <taxon>Bacteria</taxon>
        <taxon>Pseudomonadati</taxon>
        <taxon>Pseudomonadota</taxon>
        <taxon>Gammaproteobacteria</taxon>
        <taxon>Pseudomonadales</taxon>
        <taxon>Pseudomonadaceae</taxon>
        <taxon>Pseudomonas</taxon>
    </lineage>
</organism>
<dbReference type="InterPro" id="IPR014710">
    <property type="entry name" value="RmlC-like_jellyroll"/>
</dbReference>
<dbReference type="InterPro" id="IPR011051">
    <property type="entry name" value="RmlC_Cupin_sf"/>
</dbReference>
<accession>A0ABT6QLU0</accession>
<proteinExistence type="predicted"/>